<evidence type="ECO:0000256" key="6">
    <source>
        <dbReference type="SAM" id="Phobius"/>
    </source>
</evidence>
<dbReference type="GO" id="GO:0005794">
    <property type="term" value="C:Golgi apparatus"/>
    <property type="evidence" value="ECO:0007669"/>
    <property type="project" value="TreeGrafter"/>
</dbReference>
<dbReference type="PROSITE" id="PS51380">
    <property type="entry name" value="EXS"/>
    <property type="match status" value="1"/>
</dbReference>
<comment type="caution">
    <text evidence="9">The sequence shown here is derived from an EMBL/GenBank/DDBJ whole genome shotgun (WGS) entry which is preliminary data.</text>
</comment>
<feature type="transmembrane region" description="Helical" evidence="6">
    <location>
        <begin position="525"/>
        <end position="544"/>
    </location>
</feature>
<dbReference type="Pfam" id="PF03105">
    <property type="entry name" value="SPX"/>
    <property type="match status" value="2"/>
</dbReference>
<dbReference type="PROSITE" id="PS51382">
    <property type="entry name" value="SPX"/>
    <property type="match status" value="1"/>
</dbReference>
<feature type="transmembrane region" description="Helical" evidence="6">
    <location>
        <begin position="344"/>
        <end position="367"/>
    </location>
</feature>
<comment type="similarity">
    <text evidence="2">Belongs to the SYG1 (TC 2.A.94) family.</text>
</comment>
<dbReference type="OrthoDB" id="9970435at2759"/>
<name>A0A9N8ZX05_9GLOM</name>
<evidence type="ECO:0000259" key="8">
    <source>
        <dbReference type="PROSITE" id="PS51382"/>
    </source>
</evidence>
<dbReference type="GO" id="GO:0016036">
    <property type="term" value="P:cellular response to phosphate starvation"/>
    <property type="evidence" value="ECO:0007669"/>
    <property type="project" value="TreeGrafter"/>
</dbReference>
<feature type="domain" description="SPX" evidence="8">
    <location>
        <begin position="1"/>
        <end position="259"/>
    </location>
</feature>
<evidence type="ECO:0000256" key="1">
    <source>
        <dbReference type="ARBA" id="ARBA00004141"/>
    </source>
</evidence>
<evidence type="ECO:0000313" key="9">
    <source>
        <dbReference type="EMBL" id="CAG8510116.1"/>
    </source>
</evidence>
<keyword evidence="3 6" id="KW-0812">Transmembrane</keyword>
<dbReference type="PANTHER" id="PTHR10783:SF103">
    <property type="entry name" value="SOLUTE CARRIER FAMILY 53 MEMBER 1"/>
    <property type="match status" value="1"/>
</dbReference>
<evidence type="ECO:0000256" key="4">
    <source>
        <dbReference type="ARBA" id="ARBA00022989"/>
    </source>
</evidence>
<reference evidence="9" key="1">
    <citation type="submission" date="2021-06" db="EMBL/GenBank/DDBJ databases">
        <authorList>
            <person name="Kallberg Y."/>
            <person name="Tangrot J."/>
            <person name="Rosling A."/>
        </authorList>
    </citation>
    <scope>NUCLEOTIDE SEQUENCE</scope>
    <source>
        <strain evidence="9">FL966</strain>
    </source>
</reference>
<dbReference type="InterPro" id="IPR004331">
    <property type="entry name" value="SPX_dom"/>
</dbReference>
<sequence length="677" mass="79335">MKFGKLLQTESVPEWRKKYIDYKGLKTKLEKVQQSHYVEPGSPTTFFGSISSVCDSPTTYEHSNPFQSFLTIKEEEVINEKSSLEIIKPNLSDPVRPPVTPLKIKINSFRRARSMLTRPSLLTSKSCQRLPIISIDTIVNQLEPDEIAFFEALDFELKKICEFYEEKELNTKEHFKKIYQAYEDLKDRDNDSPVISNNESSIAIDYKDAKKRMKKAICEFYRGAEMLKNYRNINYAGFKKILEKFDMITRLNGSEIYMQKVDKNNFVKSKKLDTLMRDTEYIYTKLFGGNSRSHAIKKLRIPNRKHKTYYLPTIRSGIYIGLAALSLYNTLKLVIGSEGGIQQLQFYCGMILPMILLLIIGVAMYIWTKMHINYKFIFEFDPRNNLDFRQYIEIPSFFLLAVCFAAYSEGRMVISPFLGIEFRDFIFADHLNSLSYSLVTLQLLPCFASQEICYLPISITPLAPILGSFGSAMRGVQCIRRYYDTQALIHLGNGGKYASMVVTIFMIFYWRYTVAYYADDNNKILVSKILYIVVQIISTIYANIWDISQDWSLLQFDSSNFLLRDELGYKQKWVYYLGMFNNTFFRLTWILLFIYDNFFIRFMIAFGEMLRRWQWDVFRVENEHVTNCQAERATKELTLPTIFDSPTTEKIQVQKSPISPKMTRLNSWRDFQPRSDK</sequence>
<dbReference type="Proteomes" id="UP000789759">
    <property type="component" value="Unassembled WGS sequence"/>
</dbReference>
<dbReference type="CDD" id="cd14475">
    <property type="entry name" value="SPX_SYG1_like"/>
    <property type="match status" value="1"/>
</dbReference>
<evidence type="ECO:0000256" key="2">
    <source>
        <dbReference type="ARBA" id="ARBA00009665"/>
    </source>
</evidence>
<evidence type="ECO:0000256" key="5">
    <source>
        <dbReference type="ARBA" id="ARBA00023136"/>
    </source>
</evidence>
<dbReference type="EMBL" id="CAJVQA010001308">
    <property type="protein sequence ID" value="CAG8510116.1"/>
    <property type="molecule type" value="Genomic_DNA"/>
</dbReference>
<gene>
    <name evidence="9" type="ORF">CPELLU_LOCUS2876</name>
</gene>
<dbReference type="GO" id="GO:0005886">
    <property type="term" value="C:plasma membrane"/>
    <property type="evidence" value="ECO:0007669"/>
    <property type="project" value="TreeGrafter"/>
</dbReference>
<organism evidence="9 10">
    <name type="scientific">Cetraspora pellucida</name>
    <dbReference type="NCBI Taxonomy" id="1433469"/>
    <lineage>
        <taxon>Eukaryota</taxon>
        <taxon>Fungi</taxon>
        <taxon>Fungi incertae sedis</taxon>
        <taxon>Mucoromycota</taxon>
        <taxon>Glomeromycotina</taxon>
        <taxon>Glomeromycetes</taxon>
        <taxon>Diversisporales</taxon>
        <taxon>Gigasporaceae</taxon>
        <taxon>Cetraspora</taxon>
    </lineage>
</organism>
<feature type="transmembrane region" description="Helical" evidence="6">
    <location>
        <begin position="573"/>
        <end position="595"/>
    </location>
</feature>
<dbReference type="InterPro" id="IPR004342">
    <property type="entry name" value="EXS_C"/>
</dbReference>
<keyword evidence="10" id="KW-1185">Reference proteome</keyword>
<evidence type="ECO:0000313" key="10">
    <source>
        <dbReference type="Proteomes" id="UP000789759"/>
    </source>
</evidence>
<feature type="transmembrane region" description="Helical" evidence="6">
    <location>
        <begin position="308"/>
        <end position="328"/>
    </location>
</feature>
<dbReference type="AlphaFoldDB" id="A0A9N8ZX05"/>
<keyword evidence="5 6" id="KW-0472">Membrane</keyword>
<protein>
    <submittedName>
        <fullName evidence="9">23783_t:CDS:1</fullName>
    </submittedName>
</protein>
<accession>A0A9N8ZX05</accession>
<evidence type="ECO:0000259" key="7">
    <source>
        <dbReference type="PROSITE" id="PS51380"/>
    </source>
</evidence>
<comment type="subcellular location">
    <subcellularLocation>
        <location evidence="1">Membrane</location>
        <topology evidence="1">Multi-pass membrane protein</topology>
    </subcellularLocation>
</comment>
<dbReference type="GO" id="GO:0006817">
    <property type="term" value="P:phosphate ion transport"/>
    <property type="evidence" value="ECO:0007669"/>
    <property type="project" value="TreeGrafter"/>
</dbReference>
<feature type="transmembrane region" description="Helical" evidence="6">
    <location>
        <begin position="497"/>
        <end position="518"/>
    </location>
</feature>
<dbReference type="PANTHER" id="PTHR10783">
    <property type="entry name" value="XENOTROPIC AND POLYTROPIC RETROVIRUS RECEPTOR 1-RELATED"/>
    <property type="match status" value="1"/>
</dbReference>
<feature type="non-terminal residue" evidence="9">
    <location>
        <position position="677"/>
    </location>
</feature>
<feature type="domain" description="EXS" evidence="7">
    <location>
        <begin position="454"/>
        <end position="651"/>
    </location>
</feature>
<keyword evidence="4 6" id="KW-1133">Transmembrane helix</keyword>
<proteinExistence type="inferred from homology"/>
<dbReference type="Pfam" id="PF03124">
    <property type="entry name" value="EXS"/>
    <property type="match status" value="2"/>
</dbReference>
<evidence type="ECO:0000256" key="3">
    <source>
        <dbReference type="ARBA" id="ARBA00022692"/>
    </source>
</evidence>
<dbReference type="GO" id="GO:0000822">
    <property type="term" value="F:inositol hexakisphosphate binding"/>
    <property type="evidence" value="ECO:0007669"/>
    <property type="project" value="TreeGrafter"/>
</dbReference>